<name>A0A165EI72_9APHY</name>
<reference evidence="2 3" key="1">
    <citation type="journal article" date="2016" name="Mol. Biol. Evol.">
        <title>Comparative Genomics of Early-Diverging Mushroom-Forming Fungi Provides Insights into the Origins of Lignocellulose Decay Capabilities.</title>
        <authorList>
            <person name="Nagy L.G."/>
            <person name="Riley R."/>
            <person name="Tritt A."/>
            <person name="Adam C."/>
            <person name="Daum C."/>
            <person name="Floudas D."/>
            <person name="Sun H."/>
            <person name="Yadav J.S."/>
            <person name="Pangilinan J."/>
            <person name="Larsson K.H."/>
            <person name="Matsuura K."/>
            <person name="Barry K."/>
            <person name="Labutti K."/>
            <person name="Kuo R."/>
            <person name="Ohm R.A."/>
            <person name="Bhattacharya S.S."/>
            <person name="Shirouzu T."/>
            <person name="Yoshinaga Y."/>
            <person name="Martin F.M."/>
            <person name="Grigoriev I.V."/>
            <person name="Hibbett D.S."/>
        </authorList>
    </citation>
    <scope>NUCLEOTIDE SEQUENCE [LARGE SCALE GENOMIC DNA]</scope>
    <source>
        <strain evidence="2 3">93-53</strain>
    </source>
</reference>
<proteinExistence type="predicted"/>
<organism evidence="2 3">
    <name type="scientific">Laetiporus sulphureus 93-53</name>
    <dbReference type="NCBI Taxonomy" id="1314785"/>
    <lineage>
        <taxon>Eukaryota</taxon>
        <taxon>Fungi</taxon>
        <taxon>Dikarya</taxon>
        <taxon>Basidiomycota</taxon>
        <taxon>Agaricomycotina</taxon>
        <taxon>Agaricomycetes</taxon>
        <taxon>Polyporales</taxon>
        <taxon>Laetiporus</taxon>
    </lineage>
</organism>
<sequence length="316" mass="34726">MPKSYSESIPEPLSPLFDNGLPLQNPYAEDYRYDNRYVDEQLAYPLRARSPADDRASRRFQSRDRSPSAGSSRITSGYSPTTARIHSPEPPTSRGPSFDSGPDVHTRRFSRPVDSPTNLRGSGPRNKWTTPLPPPLSIPGLPKRPDTIIPGHEVKQEDDTVTRLESMDSIASTPQEEYGPPRPSAYGQAVAHPGRFHRSDSVVSSYRVHRFSSGSDKKRRERRSTGSSVSPADAPQRHGEKQRPPSLPREWVPNAAYVRADSDMDMSAPSSPVEEVHKAGSAPGQDVLQDVTCSDKDAEDVSRTAGADVGQGQVIF</sequence>
<gene>
    <name evidence="2" type="ORF">LAESUDRAFT_758901</name>
</gene>
<evidence type="ECO:0000256" key="1">
    <source>
        <dbReference type="SAM" id="MobiDB-lite"/>
    </source>
</evidence>
<keyword evidence="3" id="KW-1185">Reference proteome</keyword>
<evidence type="ECO:0000313" key="2">
    <source>
        <dbReference type="EMBL" id="KZT07100.1"/>
    </source>
</evidence>
<dbReference type="Proteomes" id="UP000076871">
    <property type="component" value="Unassembled WGS sequence"/>
</dbReference>
<accession>A0A165EI72</accession>
<feature type="compositionally biased region" description="Polar residues" evidence="1">
    <location>
        <begin position="68"/>
        <end position="84"/>
    </location>
</feature>
<feature type="compositionally biased region" description="Basic and acidic residues" evidence="1">
    <location>
        <begin position="50"/>
        <end position="66"/>
    </location>
</feature>
<dbReference type="InParanoid" id="A0A165EI72"/>
<dbReference type="AlphaFoldDB" id="A0A165EI72"/>
<dbReference type="EMBL" id="KV427621">
    <property type="protein sequence ID" value="KZT07100.1"/>
    <property type="molecule type" value="Genomic_DNA"/>
</dbReference>
<feature type="region of interest" description="Disordered" evidence="1">
    <location>
        <begin position="43"/>
        <end position="316"/>
    </location>
</feature>
<feature type="compositionally biased region" description="Basic and acidic residues" evidence="1">
    <location>
        <begin position="293"/>
        <end position="302"/>
    </location>
</feature>
<feature type="compositionally biased region" description="Basic and acidic residues" evidence="1">
    <location>
        <begin position="152"/>
        <end position="166"/>
    </location>
</feature>
<evidence type="ECO:0000313" key="3">
    <source>
        <dbReference type="Proteomes" id="UP000076871"/>
    </source>
</evidence>
<dbReference type="GeneID" id="63829541"/>
<feature type="region of interest" description="Disordered" evidence="1">
    <location>
        <begin position="1"/>
        <end position="27"/>
    </location>
</feature>
<protein>
    <submittedName>
        <fullName evidence="2">Uncharacterized protein</fullName>
    </submittedName>
</protein>
<dbReference type="RefSeq" id="XP_040764840.1">
    <property type="nucleotide sequence ID" value="XM_040912513.1"/>
</dbReference>